<feature type="compositionally biased region" description="Polar residues" evidence="1">
    <location>
        <begin position="9"/>
        <end position="18"/>
    </location>
</feature>
<name>A0A4C1ZXN7_EUMVA</name>
<organism evidence="2 3">
    <name type="scientific">Eumeta variegata</name>
    <name type="common">Bagworm moth</name>
    <name type="synonym">Eumeta japonica</name>
    <dbReference type="NCBI Taxonomy" id="151549"/>
    <lineage>
        <taxon>Eukaryota</taxon>
        <taxon>Metazoa</taxon>
        <taxon>Ecdysozoa</taxon>
        <taxon>Arthropoda</taxon>
        <taxon>Hexapoda</taxon>
        <taxon>Insecta</taxon>
        <taxon>Pterygota</taxon>
        <taxon>Neoptera</taxon>
        <taxon>Endopterygota</taxon>
        <taxon>Lepidoptera</taxon>
        <taxon>Glossata</taxon>
        <taxon>Ditrysia</taxon>
        <taxon>Tineoidea</taxon>
        <taxon>Psychidae</taxon>
        <taxon>Oiketicinae</taxon>
        <taxon>Eumeta</taxon>
    </lineage>
</organism>
<proteinExistence type="predicted"/>
<feature type="region of interest" description="Disordered" evidence="1">
    <location>
        <begin position="93"/>
        <end position="115"/>
    </location>
</feature>
<reference evidence="2 3" key="1">
    <citation type="journal article" date="2019" name="Commun. Biol.">
        <title>The bagworm genome reveals a unique fibroin gene that provides high tensile strength.</title>
        <authorList>
            <person name="Kono N."/>
            <person name="Nakamura H."/>
            <person name="Ohtoshi R."/>
            <person name="Tomita M."/>
            <person name="Numata K."/>
            <person name="Arakawa K."/>
        </authorList>
    </citation>
    <scope>NUCLEOTIDE SEQUENCE [LARGE SCALE GENOMIC DNA]</scope>
</reference>
<evidence type="ECO:0000313" key="3">
    <source>
        <dbReference type="Proteomes" id="UP000299102"/>
    </source>
</evidence>
<protein>
    <submittedName>
        <fullName evidence="2">Uncharacterized protein</fullName>
    </submittedName>
</protein>
<sequence>MMRHPLCATPNSPSTSSGPAHAGVSESRRVDSMRTTARGQRPDTKCLITMPFTANENANMIYCRGVCRDDNAGYDSKLRESEREAGLRVARRAASGAAAGTASGTASHGGWQSTY</sequence>
<keyword evidence="3" id="KW-1185">Reference proteome</keyword>
<evidence type="ECO:0000256" key="1">
    <source>
        <dbReference type="SAM" id="MobiDB-lite"/>
    </source>
</evidence>
<evidence type="ECO:0000313" key="2">
    <source>
        <dbReference type="EMBL" id="GBP92488.1"/>
    </source>
</evidence>
<dbReference type="EMBL" id="BGZK01002278">
    <property type="protein sequence ID" value="GBP92488.1"/>
    <property type="molecule type" value="Genomic_DNA"/>
</dbReference>
<dbReference type="Proteomes" id="UP000299102">
    <property type="component" value="Unassembled WGS sequence"/>
</dbReference>
<comment type="caution">
    <text evidence="2">The sequence shown here is derived from an EMBL/GenBank/DDBJ whole genome shotgun (WGS) entry which is preliminary data.</text>
</comment>
<dbReference type="AlphaFoldDB" id="A0A4C1ZXN7"/>
<gene>
    <name evidence="2" type="ORF">EVAR_67543_1</name>
</gene>
<accession>A0A4C1ZXN7</accession>
<feature type="region of interest" description="Disordered" evidence="1">
    <location>
        <begin position="1"/>
        <end position="42"/>
    </location>
</feature>